<dbReference type="EMBL" id="RKHR01000005">
    <property type="protein sequence ID" value="ROR99905.1"/>
    <property type="molecule type" value="Genomic_DNA"/>
</dbReference>
<accession>A0A3N2DJE4</accession>
<proteinExistence type="predicted"/>
<sequence>VADIKFTGSGNYVGNGEFDSVVDESNGNWDISSLNTLTSGGRQFSNINDLTTAGKITEQGTFDWSFTGFNKAIAANINFHNITEVITDGSITNASSSATEVLASAAELLVSGITFIGSGDYSGSDAGDSVIDQAGENWQVLANRQAKSTNDRLFDGISSIKSIGDIFNSTGESQLVTVNGSQLNLAGIDFIDGGTYTGSNELDTVVDLANGDWHILADNMLNNSNRQYNKVRSVQGHGKVTESTKHNWQVDDDSANAAGVSFIGAAEINTEGDITNIGARRAVNVNGASLHIADIEFVGTGNYIGSSSFDSVNDLANNNWHILGEKQARDTTREFRNIDTVSTSGAVTEELTQQWAFTANNAASAAGINFKKVSHITTEGTITNMSGSQANVVLDGDKLAVAGIEFVGRGAYFGNNFENSFDTVTDLARNDWDITGDRNIYNGNRQLDNISQLTNAGNVNDVRGNDWSVTDDGVANDRFINVVDSESIATTGVVSNATGESQIVSIGSDGDLRFASMRFKNASQYAGDENQQDSIDDRTNSSNWQITGSKSLSNGAVDFSEITALRGASQLDARLGDGRYSLQSNGGLKTSGIYFADVDSVLANVIDLTATDASEIFNLNGSGYSLKVGEIAFDGSIRSVDAAGGSDTVINHQQVAERTWSILGDNIVNDGAASFANMESIVDHADNITVSSSSLANDFVINAQGEIEVARMNFNRGDNLIGNGNAHLILKEEGSTWRSVAKSSNASSSGQAEGGGLSRDSGVRQYGAQSSGQYQDSVGSRLLDGFVLYEDQTAISSLDIDGDIVYANNIAQFNNSNLILGNYIDVTATGDMSGVLTADSAKLNANSIELNTTLNNINATTNGDLSISELDNLTIESLISQSGNVYLTSTEGSIYALERSDRGAHIQGNAVDISAQFGQIGDIGGQTIVINAEGDVTFVAISYVNPIFTGTSSKLSSASRGVKIANLNDVLSSSGIRSAANTLVTDFVQLDPAIFTDIKPFSVADSSILTPSEEEELQAELLEGNESYIE</sequence>
<dbReference type="AlphaFoldDB" id="A0A3N2DJE4"/>
<keyword evidence="3" id="KW-1185">Reference proteome</keyword>
<evidence type="ECO:0000256" key="1">
    <source>
        <dbReference type="SAM" id="MobiDB-lite"/>
    </source>
</evidence>
<feature type="non-terminal residue" evidence="2">
    <location>
        <position position="1"/>
    </location>
</feature>
<dbReference type="Proteomes" id="UP000275394">
    <property type="component" value="Unassembled WGS sequence"/>
</dbReference>
<evidence type="ECO:0000313" key="3">
    <source>
        <dbReference type="Proteomes" id="UP000275394"/>
    </source>
</evidence>
<gene>
    <name evidence="2" type="ORF">EDC56_2539</name>
</gene>
<reference evidence="2 3" key="1">
    <citation type="submission" date="2018-11" db="EMBL/GenBank/DDBJ databases">
        <title>Genomic Encyclopedia of Type Strains, Phase IV (KMG-IV): sequencing the most valuable type-strain genomes for metagenomic binning, comparative biology and taxonomic classification.</title>
        <authorList>
            <person name="Goeker M."/>
        </authorList>
    </citation>
    <scope>NUCLEOTIDE SEQUENCE [LARGE SCALE GENOMIC DNA]</scope>
    <source>
        <strain evidence="2 3">DSM 100316</strain>
    </source>
</reference>
<feature type="compositionally biased region" description="Low complexity" evidence="1">
    <location>
        <begin position="740"/>
        <end position="751"/>
    </location>
</feature>
<feature type="region of interest" description="Disordered" evidence="1">
    <location>
        <begin position="740"/>
        <end position="775"/>
    </location>
</feature>
<comment type="caution">
    <text evidence="2">The sequence shown here is derived from an EMBL/GenBank/DDBJ whole genome shotgun (WGS) entry which is preliminary data.</text>
</comment>
<organism evidence="2 3">
    <name type="scientific">Sinobacterium caligoides</name>
    <dbReference type="NCBI Taxonomy" id="933926"/>
    <lineage>
        <taxon>Bacteria</taxon>
        <taxon>Pseudomonadati</taxon>
        <taxon>Pseudomonadota</taxon>
        <taxon>Gammaproteobacteria</taxon>
        <taxon>Cellvibrionales</taxon>
        <taxon>Spongiibacteraceae</taxon>
        <taxon>Sinobacterium</taxon>
    </lineage>
</organism>
<protein>
    <submittedName>
        <fullName evidence="2">Uncharacterized protein</fullName>
    </submittedName>
</protein>
<name>A0A3N2DJE4_9GAMM</name>
<dbReference type="RefSeq" id="WP_162844184.1">
    <property type="nucleotide sequence ID" value="NZ_RKHR01000005.1"/>
</dbReference>
<evidence type="ECO:0000313" key="2">
    <source>
        <dbReference type="EMBL" id="ROR99905.1"/>
    </source>
</evidence>